<feature type="domain" description="AMMECR1" evidence="4">
    <location>
        <begin position="319"/>
        <end position="505"/>
    </location>
</feature>
<sequence>MRALPRLLLAGLLLIAGQAGAAVRPSALAGSWYPADAAVLQRLLDGWLEAAATTDGPGQPPVRALVLPHAGYRYSGATAARGVALVRGRHFRRVVILAPSHRAGFDGLSIAGVDAYRTPLGEVPLDGEAVRRLRRDPLVGSHAAAHRREHSIEIELPLLQRALAPGWRLLPLLVGRLQREDYPRLARLLRPLLDDDTLLIVSSDFTHYGEAFGYQPFPLDERTPERIRALDEGAVAKILARDLDGFLDYRRRTGDTICGYRPIGLLLALLPADARVEQIAWANSGSMTGDYGHAVSYVVLAVRSPRPFAGDADDRLSEGEMALLQRIAEAGIRQAVAGVDDADLRLPEELEAALTPALKRPGGAFVTLKEAGHLRGCIGYIAPVAPLYRAVLENGYNAARRDYRFQPLQPGELKGLEVEVSVLTPPRPIDSWRDFRVGEQGIILSKDGRRAVFLPEVAREQGWDREQTLTHLARKAGLPGDAWRQGARFQVFRSQVHSATLGDRS</sequence>
<protein>
    <recommendedName>
        <fullName evidence="2">MEMO1 family protein ENI96_12335</fullName>
    </recommendedName>
</protein>
<dbReference type="NCBIfam" id="TIGR04336">
    <property type="entry name" value="AmmeMemoSam_B"/>
    <property type="match status" value="1"/>
</dbReference>
<comment type="caution">
    <text evidence="5">The sequence shown here is derived from an EMBL/GenBank/DDBJ whole genome shotgun (WGS) entry which is preliminary data.</text>
</comment>
<dbReference type="InterPro" id="IPR027623">
    <property type="entry name" value="AmmeMemoSam_A"/>
</dbReference>
<dbReference type="Proteomes" id="UP000886251">
    <property type="component" value="Unassembled WGS sequence"/>
</dbReference>
<dbReference type="SUPFAM" id="SSF53213">
    <property type="entry name" value="LigB-like"/>
    <property type="match status" value="1"/>
</dbReference>
<dbReference type="InterPro" id="IPR002737">
    <property type="entry name" value="MEMO1_fam"/>
</dbReference>
<dbReference type="InterPro" id="IPR002733">
    <property type="entry name" value="AMMECR1_domain"/>
</dbReference>
<dbReference type="Pfam" id="PF01871">
    <property type="entry name" value="AMMECR1"/>
    <property type="match status" value="1"/>
</dbReference>
<name>A0A831RQ88_9GAMM</name>
<dbReference type="EMBL" id="DRKP01000152">
    <property type="protein sequence ID" value="HEB97200.1"/>
    <property type="molecule type" value="Genomic_DNA"/>
</dbReference>
<dbReference type="PANTHER" id="PTHR11060">
    <property type="entry name" value="PROTEIN MEMO1"/>
    <property type="match status" value="1"/>
</dbReference>
<dbReference type="Pfam" id="PF01875">
    <property type="entry name" value="Memo"/>
    <property type="match status" value="1"/>
</dbReference>
<feature type="signal peptide" evidence="3">
    <location>
        <begin position="1"/>
        <end position="21"/>
    </location>
</feature>
<dbReference type="HAMAP" id="MF_00055">
    <property type="entry name" value="MEMO1"/>
    <property type="match status" value="1"/>
</dbReference>
<feature type="chain" id="PRO_5032343267" description="MEMO1 family protein ENI96_12335" evidence="3">
    <location>
        <begin position="22"/>
        <end position="505"/>
    </location>
</feature>
<dbReference type="Gene3D" id="3.40.830.10">
    <property type="entry name" value="LigB-like"/>
    <property type="match status" value="1"/>
</dbReference>
<dbReference type="NCBIfam" id="TIGR00296">
    <property type="entry name" value="TIGR00296 family protein"/>
    <property type="match status" value="1"/>
</dbReference>
<dbReference type="NCBIfam" id="TIGR04335">
    <property type="entry name" value="AmmeMemoSam_A"/>
    <property type="match status" value="1"/>
</dbReference>
<gene>
    <name evidence="5" type="primary">amrB</name>
    <name evidence="5" type="ORF">ENI96_12335</name>
</gene>
<dbReference type="PROSITE" id="PS51112">
    <property type="entry name" value="AMMECR1"/>
    <property type="match status" value="1"/>
</dbReference>
<evidence type="ECO:0000256" key="1">
    <source>
        <dbReference type="ARBA" id="ARBA00006315"/>
    </source>
</evidence>
<keyword evidence="3" id="KW-0732">Signal</keyword>
<comment type="similarity">
    <text evidence="1 2">Belongs to the MEMO1 family.</text>
</comment>
<dbReference type="Gene3D" id="3.30.1490.150">
    <property type="entry name" value="Hypothetical protein ph0010, domain 2"/>
    <property type="match status" value="1"/>
</dbReference>
<evidence type="ECO:0000259" key="4">
    <source>
        <dbReference type="PROSITE" id="PS51112"/>
    </source>
</evidence>
<dbReference type="InterPro" id="IPR027485">
    <property type="entry name" value="AMMECR1_N"/>
</dbReference>
<reference evidence="5" key="1">
    <citation type="journal article" date="2020" name="mSystems">
        <title>Genome- and Community-Level Interaction Insights into Carbon Utilization and Element Cycling Functions of Hydrothermarchaeota in Hydrothermal Sediment.</title>
        <authorList>
            <person name="Zhou Z."/>
            <person name="Liu Y."/>
            <person name="Xu W."/>
            <person name="Pan J."/>
            <person name="Luo Z.H."/>
            <person name="Li M."/>
        </authorList>
    </citation>
    <scope>NUCLEOTIDE SEQUENCE [LARGE SCALE GENOMIC DNA]</scope>
    <source>
        <strain evidence="5">HyVt-443</strain>
    </source>
</reference>
<dbReference type="Gene3D" id="3.30.700.20">
    <property type="entry name" value="Hypothetical protein ph0010, domain 1"/>
    <property type="match status" value="1"/>
</dbReference>
<dbReference type="InterPro" id="IPR036071">
    <property type="entry name" value="AMMECR1_dom_sf"/>
</dbReference>
<evidence type="ECO:0000256" key="2">
    <source>
        <dbReference type="HAMAP-Rule" id="MF_00055"/>
    </source>
</evidence>
<proteinExistence type="inferred from homology"/>
<dbReference type="AlphaFoldDB" id="A0A831RQ88"/>
<accession>A0A831RQ88</accession>
<dbReference type="InterPro" id="IPR023473">
    <property type="entry name" value="AMMECR1"/>
</dbReference>
<evidence type="ECO:0000256" key="3">
    <source>
        <dbReference type="SAM" id="SignalP"/>
    </source>
</evidence>
<dbReference type="PANTHER" id="PTHR11060:SF0">
    <property type="entry name" value="PROTEIN MEMO1"/>
    <property type="match status" value="1"/>
</dbReference>
<organism evidence="5">
    <name type="scientific">Sedimenticola thiotaurini</name>
    <dbReference type="NCBI Taxonomy" id="1543721"/>
    <lineage>
        <taxon>Bacteria</taxon>
        <taxon>Pseudomonadati</taxon>
        <taxon>Pseudomonadota</taxon>
        <taxon>Gammaproteobacteria</taxon>
        <taxon>Chromatiales</taxon>
        <taxon>Sedimenticolaceae</taxon>
        <taxon>Sedimenticola</taxon>
    </lineage>
</organism>
<dbReference type="SUPFAM" id="SSF143447">
    <property type="entry name" value="AMMECR1-like"/>
    <property type="match status" value="1"/>
</dbReference>
<dbReference type="CDD" id="cd07361">
    <property type="entry name" value="MEMO_like"/>
    <property type="match status" value="1"/>
</dbReference>
<evidence type="ECO:0000313" key="5">
    <source>
        <dbReference type="EMBL" id="HEB97200.1"/>
    </source>
</evidence>